<sequence>MNAIVITALRRPLTFVVLSILILMFGIMSVFKTPTDVFPNIKIPVVAVVWTYGGMLPEEFAGRIIYNYELMVTSTVEGIEHMESNSYYGRGIVTIFFQPGSEIGEAEAEVTAISQTVIKQLPVNIPAPMIMRLDASSVPVISLQITSDKQTPSDLYKLAMIRVRPLLVTVSGSVVPHPYGGMDSFVMVTLNQQQLRAHHLSAMDVQNAMHDQNIVLPAGDQKIDSVDWMVQTNATPKSMKALGNIPVKRVGNAVIYVHDVADVYRGGHPQTNLVLVKGHQGVEVVVMKSGDASTLDVVAGVKQTLPRLRAVLPSDVKVSILSDASTFVKDAIHDVVREMSTAALLTGVVVLLFLGSWRSTVIIATAIPLSILCSVIGLGWAGQSINVMTLGGLALAVGILVDDATVMIENIDTHLEMGKDLETAIIDAANQIVVATFVSTSCICIVWLPLFELDGVAGFLFRPMAEAIIFAMIASFILSRTLVPTMAKYLLSAHNTEEHDHAAAHPKRGIMGFFIRFQKGFEEKFEAFRNGYNDFLSRCVAARGLFVGVFLGLSVLSLGLYFAAGRDFFPEVKSGALQMHMRTPLGTRIEVAGRIAALTTDRIRHDLPGQVEEVVSNCGLPEGPHNQAFIPTPSIGTQDCDLTIALKNEASPVWDYRSILRKDLSAQFPGTVFTFQPADLTAKILNFGSPAPIDIQINGPDIGDNYAYARRIVGRLRHIPGAADVVIQQTMKTPTLMIKGNRTFSQATGLTEADLANNQLMTLSGSSTVDPQFWLDPANNVTFPLNTYVSQDQLTHLNDLLTVPVDKGDGNPTGKGDQLLGSISTIVPAGTPGEVSHFNSMPEIDVYVSTEGSDLGSVLKNVQQVIKDTKQLLPKTAATEIHGAAVTMYSAYSQLILGLMVSVFLIYLLIVVNFQSWLDPFIIITALPGALAGIAWSLFLTGTQLSVPALTGAIMCMGTATANSILVVSFASERREIHGNALKAAIEAGHGRIRPVLMTALAMVVGMVPMAISNSTNAPLGRAVIGGLLMATLSTLLFVPCVYAIIHNRSARHQETV</sequence>
<dbReference type="PRINTS" id="PR00702">
    <property type="entry name" value="ACRIFLAVINRP"/>
</dbReference>
<dbReference type="Gene3D" id="3.30.70.1440">
    <property type="entry name" value="Multidrug efflux transporter AcrB pore domain"/>
    <property type="match status" value="1"/>
</dbReference>
<evidence type="ECO:0000313" key="2">
    <source>
        <dbReference type="EMBL" id="GBQ07422.1"/>
    </source>
</evidence>
<gene>
    <name evidence="2" type="ORF">AA15669_1375</name>
</gene>
<feature type="transmembrane region" description="Helical" evidence="1">
    <location>
        <begin position="12"/>
        <end position="31"/>
    </location>
</feature>
<keyword evidence="1" id="KW-1133">Transmembrane helix</keyword>
<dbReference type="Gene3D" id="3.30.2090.10">
    <property type="entry name" value="Multidrug efflux transporter AcrB TolC docking domain, DN and DC subdomains"/>
    <property type="match status" value="2"/>
</dbReference>
<dbReference type="EMBL" id="BAQD01000027">
    <property type="protein sequence ID" value="GBQ07422.1"/>
    <property type="molecule type" value="Genomic_DNA"/>
</dbReference>
<dbReference type="Proteomes" id="UP001062901">
    <property type="component" value="Unassembled WGS sequence"/>
</dbReference>
<feature type="transmembrane region" description="Helical" evidence="1">
    <location>
        <begin position="921"/>
        <end position="939"/>
    </location>
</feature>
<dbReference type="Gene3D" id="3.30.70.1430">
    <property type="entry name" value="Multidrug efflux transporter AcrB pore domain"/>
    <property type="match status" value="2"/>
</dbReference>
<proteinExistence type="predicted"/>
<dbReference type="PANTHER" id="PTHR32063">
    <property type="match status" value="1"/>
</dbReference>
<dbReference type="InterPro" id="IPR027463">
    <property type="entry name" value="AcrB_DN_DC_subdom"/>
</dbReference>
<feature type="transmembrane region" description="Helical" evidence="1">
    <location>
        <begin position="545"/>
        <end position="564"/>
    </location>
</feature>
<dbReference type="InterPro" id="IPR001036">
    <property type="entry name" value="Acrflvin-R"/>
</dbReference>
<dbReference type="RefSeq" id="WP_018979755.1">
    <property type="nucleotide sequence ID" value="NZ_BAQD01000027.1"/>
</dbReference>
<feature type="transmembrane region" description="Helical" evidence="1">
    <location>
        <begin position="428"/>
        <end position="450"/>
    </location>
</feature>
<keyword evidence="1" id="KW-0812">Transmembrane</keyword>
<feature type="transmembrane region" description="Helical" evidence="1">
    <location>
        <begin position="945"/>
        <end position="972"/>
    </location>
</feature>
<dbReference type="Pfam" id="PF00873">
    <property type="entry name" value="ACR_tran"/>
    <property type="match status" value="1"/>
</dbReference>
<feature type="transmembrane region" description="Helical" evidence="1">
    <location>
        <begin position="456"/>
        <end position="478"/>
    </location>
</feature>
<dbReference type="SUPFAM" id="SSF82714">
    <property type="entry name" value="Multidrug efflux transporter AcrB TolC docking domain, DN and DC subdomains"/>
    <property type="match status" value="1"/>
</dbReference>
<keyword evidence="1" id="KW-0472">Membrane</keyword>
<accession>A0ABQ0NZI7</accession>
<feature type="transmembrane region" description="Helical" evidence="1">
    <location>
        <begin position="361"/>
        <end position="381"/>
    </location>
</feature>
<dbReference type="Gene3D" id="1.20.1640.10">
    <property type="entry name" value="Multidrug efflux transporter AcrB transmembrane domain"/>
    <property type="match status" value="2"/>
</dbReference>
<dbReference type="SUPFAM" id="SSF82866">
    <property type="entry name" value="Multidrug efflux transporter AcrB transmembrane domain"/>
    <property type="match status" value="2"/>
</dbReference>
<dbReference type="SUPFAM" id="SSF82693">
    <property type="entry name" value="Multidrug efflux transporter AcrB pore domain, PN1, PN2, PC1 and PC2 subdomains"/>
    <property type="match status" value="2"/>
</dbReference>
<organism evidence="2 3">
    <name type="scientific">Saccharibacter floricola DSM 15669</name>
    <dbReference type="NCBI Taxonomy" id="1123227"/>
    <lineage>
        <taxon>Bacteria</taxon>
        <taxon>Pseudomonadati</taxon>
        <taxon>Pseudomonadota</taxon>
        <taxon>Alphaproteobacteria</taxon>
        <taxon>Acetobacterales</taxon>
        <taxon>Acetobacteraceae</taxon>
        <taxon>Saccharibacter</taxon>
    </lineage>
</organism>
<comment type="caution">
    <text evidence="2">The sequence shown here is derived from an EMBL/GenBank/DDBJ whole genome shotgun (WGS) entry which is preliminary data.</text>
</comment>
<feature type="transmembrane region" description="Helical" evidence="1">
    <location>
        <begin position="993"/>
        <end position="1012"/>
    </location>
</feature>
<protein>
    <submittedName>
        <fullName evidence="2">Multidrug efflux pump acriflavin resistance protein AcrB/AcrD/AcrF</fullName>
    </submittedName>
</protein>
<reference evidence="2" key="1">
    <citation type="submission" date="2013-04" db="EMBL/GenBank/DDBJ databases">
        <title>The genome sequencing project of 58 acetic acid bacteria.</title>
        <authorList>
            <person name="Okamoto-Kainuma A."/>
            <person name="Ishikawa M."/>
            <person name="Umino S."/>
            <person name="Koizumi Y."/>
            <person name="Shiwa Y."/>
            <person name="Yoshikawa H."/>
            <person name="Matsutani M."/>
            <person name="Matsushita K."/>
        </authorList>
    </citation>
    <scope>NUCLEOTIDE SEQUENCE</scope>
    <source>
        <strain evidence="2">DSM 15669</strain>
    </source>
</reference>
<evidence type="ECO:0000313" key="3">
    <source>
        <dbReference type="Proteomes" id="UP001062901"/>
    </source>
</evidence>
<name>A0ABQ0NZI7_9PROT</name>
<feature type="transmembrane region" description="Helical" evidence="1">
    <location>
        <begin position="895"/>
        <end position="914"/>
    </location>
</feature>
<evidence type="ECO:0000256" key="1">
    <source>
        <dbReference type="SAM" id="Phobius"/>
    </source>
</evidence>
<dbReference type="PANTHER" id="PTHR32063:SF8">
    <property type="entry name" value="CATION EFFLUX PROTEIN"/>
    <property type="match status" value="1"/>
</dbReference>
<feature type="transmembrane region" description="Helical" evidence="1">
    <location>
        <begin position="1024"/>
        <end position="1046"/>
    </location>
</feature>
<keyword evidence="3" id="KW-1185">Reference proteome</keyword>
<dbReference type="Gene3D" id="3.30.70.1320">
    <property type="entry name" value="Multidrug efflux transporter AcrB pore domain like"/>
    <property type="match status" value="1"/>
</dbReference>